<name>A0A5B7FES4_PORTR</name>
<dbReference type="GO" id="GO:0004674">
    <property type="term" value="F:protein serine/threonine kinase activity"/>
    <property type="evidence" value="ECO:0007669"/>
    <property type="project" value="UniProtKB-KW"/>
</dbReference>
<evidence type="ECO:0000256" key="2">
    <source>
        <dbReference type="ARBA" id="ARBA00022679"/>
    </source>
</evidence>
<evidence type="ECO:0000256" key="3">
    <source>
        <dbReference type="ARBA" id="ARBA00022741"/>
    </source>
</evidence>
<evidence type="ECO:0000313" key="8">
    <source>
        <dbReference type="Proteomes" id="UP000324222"/>
    </source>
</evidence>
<evidence type="ECO:0000256" key="4">
    <source>
        <dbReference type="ARBA" id="ARBA00022777"/>
    </source>
</evidence>
<keyword evidence="3" id="KW-0547">Nucleotide-binding</keyword>
<dbReference type="PROSITE" id="PS50011">
    <property type="entry name" value="PROTEIN_KINASE_DOM"/>
    <property type="match status" value="1"/>
</dbReference>
<dbReference type="Gene3D" id="1.10.510.10">
    <property type="entry name" value="Transferase(Phosphotransferase) domain 1"/>
    <property type="match status" value="1"/>
</dbReference>
<dbReference type="GO" id="GO:0005524">
    <property type="term" value="F:ATP binding"/>
    <property type="evidence" value="ECO:0007669"/>
    <property type="project" value="UniProtKB-KW"/>
</dbReference>
<keyword evidence="2" id="KW-0808">Transferase</keyword>
<evidence type="ECO:0000259" key="6">
    <source>
        <dbReference type="PROSITE" id="PS50011"/>
    </source>
</evidence>
<dbReference type="PANTHER" id="PTHR24342:SF12">
    <property type="entry name" value="DEATH-ASSOCIATED PROTEIN KINASE RELATED"/>
    <property type="match status" value="1"/>
</dbReference>
<dbReference type="SUPFAM" id="SSF56112">
    <property type="entry name" value="Protein kinase-like (PK-like)"/>
    <property type="match status" value="1"/>
</dbReference>
<reference evidence="7 8" key="1">
    <citation type="submission" date="2019-05" db="EMBL/GenBank/DDBJ databases">
        <title>Another draft genome of Portunus trituberculatus and its Hox gene families provides insights of decapod evolution.</title>
        <authorList>
            <person name="Jeong J.-H."/>
            <person name="Song I."/>
            <person name="Kim S."/>
            <person name="Choi T."/>
            <person name="Kim D."/>
            <person name="Ryu S."/>
            <person name="Kim W."/>
        </authorList>
    </citation>
    <scope>NUCLEOTIDE SEQUENCE [LARGE SCALE GENOMIC DNA]</scope>
    <source>
        <tissue evidence="7">Muscle</tissue>
    </source>
</reference>
<evidence type="ECO:0000313" key="7">
    <source>
        <dbReference type="EMBL" id="MPC43719.1"/>
    </source>
</evidence>
<sequence>MMGDSPEAGVKLVDFGLSRVISQGSEITQIMGTPDYVAPEVINYEPISLATDMW</sequence>
<dbReference type="GO" id="GO:0035556">
    <property type="term" value="P:intracellular signal transduction"/>
    <property type="evidence" value="ECO:0007669"/>
    <property type="project" value="TreeGrafter"/>
</dbReference>
<organism evidence="7 8">
    <name type="scientific">Portunus trituberculatus</name>
    <name type="common">Swimming crab</name>
    <name type="synonym">Neptunus trituberculatus</name>
    <dbReference type="NCBI Taxonomy" id="210409"/>
    <lineage>
        <taxon>Eukaryota</taxon>
        <taxon>Metazoa</taxon>
        <taxon>Ecdysozoa</taxon>
        <taxon>Arthropoda</taxon>
        <taxon>Crustacea</taxon>
        <taxon>Multicrustacea</taxon>
        <taxon>Malacostraca</taxon>
        <taxon>Eumalacostraca</taxon>
        <taxon>Eucarida</taxon>
        <taxon>Decapoda</taxon>
        <taxon>Pleocyemata</taxon>
        <taxon>Brachyura</taxon>
        <taxon>Eubrachyura</taxon>
        <taxon>Portunoidea</taxon>
        <taxon>Portunidae</taxon>
        <taxon>Portuninae</taxon>
        <taxon>Portunus</taxon>
    </lineage>
</organism>
<dbReference type="OrthoDB" id="74764at2759"/>
<accession>A0A5B7FES4</accession>
<dbReference type="EMBL" id="VSRR010005958">
    <property type="protein sequence ID" value="MPC43719.1"/>
    <property type="molecule type" value="Genomic_DNA"/>
</dbReference>
<gene>
    <name evidence="7" type="primary">STK17A</name>
    <name evidence="7" type="ORF">E2C01_037371</name>
</gene>
<dbReference type="InterPro" id="IPR011009">
    <property type="entry name" value="Kinase-like_dom_sf"/>
</dbReference>
<keyword evidence="8" id="KW-1185">Reference proteome</keyword>
<dbReference type="Pfam" id="PF00069">
    <property type="entry name" value="Pkinase"/>
    <property type="match status" value="1"/>
</dbReference>
<keyword evidence="5" id="KW-0067">ATP-binding</keyword>
<dbReference type="AlphaFoldDB" id="A0A5B7FES4"/>
<dbReference type="Proteomes" id="UP000324222">
    <property type="component" value="Unassembled WGS sequence"/>
</dbReference>
<keyword evidence="1" id="KW-0723">Serine/threonine-protein kinase</keyword>
<keyword evidence="4 7" id="KW-0418">Kinase</keyword>
<evidence type="ECO:0000256" key="5">
    <source>
        <dbReference type="ARBA" id="ARBA00022840"/>
    </source>
</evidence>
<evidence type="ECO:0000256" key="1">
    <source>
        <dbReference type="ARBA" id="ARBA00022527"/>
    </source>
</evidence>
<feature type="domain" description="Protein kinase" evidence="6">
    <location>
        <begin position="1"/>
        <end position="54"/>
    </location>
</feature>
<dbReference type="InterPro" id="IPR000719">
    <property type="entry name" value="Prot_kinase_dom"/>
</dbReference>
<dbReference type="GO" id="GO:0005634">
    <property type="term" value="C:nucleus"/>
    <property type="evidence" value="ECO:0007669"/>
    <property type="project" value="TreeGrafter"/>
</dbReference>
<proteinExistence type="predicted"/>
<comment type="caution">
    <text evidence="7">The sequence shown here is derived from an EMBL/GenBank/DDBJ whole genome shotgun (WGS) entry which is preliminary data.</text>
</comment>
<dbReference type="GO" id="GO:0043065">
    <property type="term" value="P:positive regulation of apoptotic process"/>
    <property type="evidence" value="ECO:0007669"/>
    <property type="project" value="TreeGrafter"/>
</dbReference>
<dbReference type="PANTHER" id="PTHR24342">
    <property type="entry name" value="SERINE/THREONINE-PROTEIN KINASE 17"/>
    <property type="match status" value="1"/>
</dbReference>
<protein>
    <submittedName>
        <fullName evidence="7">Serine/threonine-protein kinase 17A</fullName>
    </submittedName>
</protein>